<sequence length="231" mass="25511">MADKAALPVQLVLGVAYPFLAHLAGTRGGAWTALALADLAVLMLAAPLLRRRWWALALLAAVLAGLSWWVGTLWLDLLLLAPPVLFTAWLAWWFARSLVATRTPLVTRIVCALYAQAGWETPPGLLAYARRLTAAWALLLAFLAVANALLALWAVPGGVLDAFGRTPWIAVPHWAWSWFANLLNYGLVGGFMVAEFNYRKRHFPVRPYRNGVDFARKMAALGPAFWRDLLN</sequence>
<feature type="transmembrane region" description="Helical" evidence="1">
    <location>
        <begin position="175"/>
        <end position="194"/>
    </location>
</feature>
<keyword evidence="3" id="KW-1185">Reference proteome</keyword>
<dbReference type="EMBL" id="PDWN01000006">
    <property type="protein sequence ID" value="KAF1695171.1"/>
    <property type="molecule type" value="Genomic_DNA"/>
</dbReference>
<comment type="caution">
    <text evidence="2">The sequence shown here is derived from an EMBL/GenBank/DDBJ whole genome shotgun (WGS) entry which is preliminary data.</text>
</comment>
<organism evidence="2 3">
    <name type="scientific">Pseudoxanthomonas daejeonensis</name>
    <dbReference type="NCBI Taxonomy" id="266062"/>
    <lineage>
        <taxon>Bacteria</taxon>
        <taxon>Pseudomonadati</taxon>
        <taxon>Pseudomonadota</taxon>
        <taxon>Gammaproteobacteria</taxon>
        <taxon>Lysobacterales</taxon>
        <taxon>Lysobacteraceae</taxon>
        <taxon>Pseudoxanthomonas</taxon>
    </lineage>
</organism>
<keyword evidence="1" id="KW-1133">Transmembrane helix</keyword>
<accession>A0ABQ6Z879</accession>
<name>A0ABQ6Z879_9GAMM</name>
<reference evidence="2 3" key="1">
    <citation type="submission" date="2017-10" db="EMBL/GenBank/DDBJ databases">
        <title>Whole genome sequencing of members of genus Pseudoxanthomonas.</title>
        <authorList>
            <person name="Kumar S."/>
            <person name="Bansal K."/>
            <person name="Kaur A."/>
            <person name="Patil P."/>
            <person name="Sharma S."/>
            <person name="Patil P.B."/>
        </authorList>
    </citation>
    <scope>NUCLEOTIDE SEQUENCE [LARGE SCALE GENOMIC DNA]</scope>
    <source>
        <strain evidence="2 3">DSM 17801</strain>
    </source>
</reference>
<feature type="transmembrane region" description="Helical" evidence="1">
    <location>
        <begin position="134"/>
        <end position="155"/>
    </location>
</feature>
<feature type="transmembrane region" description="Helical" evidence="1">
    <location>
        <begin position="77"/>
        <end position="95"/>
    </location>
</feature>
<dbReference type="RefSeq" id="WP_202922850.1">
    <property type="nucleotide sequence ID" value="NZ_CP093331.1"/>
</dbReference>
<keyword evidence="1" id="KW-0472">Membrane</keyword>
<evidence type="ECO:0000313" key="2">
    <source>
        <dbReference type="EMBL" id="KAF1695171.1"/>
    </source>
</evidence>
<feature type="transmembrane region" description="Helical" evidence="1">
    <location>
        <begin position="28"/>
        <end position="46"/>
    </location>
</feature>
<dbReference type="Proteomes" id="UP000788419">
    <property type="component" value="Unassembled WGS sequence"/>
</dbReference>
<evidence type="ECO:0000256" key="1">
    <source>
        <dbReference type="SAM" id="Phobius"/>
    </source>
</evidence>
<evidence type="ECO:0000313" key="3">
    <source>
        <dbReference type="Proteomes" id="UP000788419"/>
    </source>
</evidence>
<proteinExistence type="predicted"/>
<gene>
    <name evidence="2" type="ORF">CSC65_07935</name>
</gene>
<keyword evidence="1" id="KW-0812">Transmembrane</keyword>
<protein>
    <submittedName>
        <fullName evidence="2">Ketosynthase</fullName>
    </submittedName>
</protein>
<feature type="transmembrane region" description="Helical" evidence="1">
    <location>
        <begin position="53"/>
        <end position="71"/>
    </location>
</feature>